<organism evidence="3 4">
    <name type="scientific">Filimonas zeae</name>
    <dbReference type="NCBI Taxonomy" id="1737353"/>
    <lineage>
        <taxon>Bacteria</taxon>
        <taxon>Pseudomonadati</taxon>
        <taxon>Bacteroidota</taxon>
        <taxon>Chitinophagia</taxon>
        <taxon>Chitinophagales</taxon>
        <taxon>Chitinophagaceae</taxon>
        <taxon>Filimonas</taxon>
    </lineage>
</organism>
<dbReference type="EMBL" id="BMIB01000001">
    <property type="protein sequence ID" value="GGH60089.1"/>
    <property type="molecule type" value="Genomic_DNA"/>
</dbReference>
<accession>A0A917IPP1</accession>
<proteinExistence type="predicted"/>
<evidence type="ECO:0008006" key="5">
    <source>
        <dbReference type="Google" id="ProtNLM"/>
    </source>
</evidence>
<evidence type="ECO:0000313" key="3">
    <source>
        <dbReference type="EMBL" id="GGH60089.1"/>
    </source>
</evidence>
<evidence type="ECO:0000256" key="2">
    <source>
        <dbReference type="SAM" id="SignalP"/>
    </source>
</evidence>
<gene>
    <name evidence="3" type="ORF">GCM10011379_07550</name>
</gene>
<name>A0A917IPP1_9BACT</name>
<protein>
    <recommendedName>
        <fullName evidence="5">MORN repeat variant</fullName>
    </recommendedName>
</protein>
<feature type="compositionally biased region" description="Basic and acidic residues" evidence="1">
    <location>
        <begin position="203"/>
        <end position="219"/>
    </location>
</feature>
<dbReference type="Gene3D" id="2.20.110.10">
    <property type="entry name" value="Histone H3 K4-specific methyltransferase SET7/9 N-terminal domain"/>
    <property type="match status" value="1"/>
</dbReference>
<feature type="region of interest" description="Disordered" evidence="1">
    <location>
        <begin position="191"/>
        <end position="235"/>
    </location>
</feature>
<keyword evidence="2" id="KW-0732">Signal</keyword>
<reference evidence="3" key="1">
    <citation type="journal article" date="2014" name="Int. J. Syst. Evol. Microbiol.">
        <title>Complete genome sequence of Corynebacterium casei LMG S-19264T (=DSM 44701T), isolated from a smear-ripened cheese.</title>
        <authorList>
            <consortium name="US DOE Joint Genome Institute (JGI-PGF)"/>
            <person name="Walter F."/>
            <person name="Albersmeier A."/>
            <person name="Kalinowski J."/>
            <person name="Ruckert C."/>
        </authorList>
    </citation>
    <scope>NUCLEOTIDE SEQUENCE</scope>
    <source>
        <strain evidence="3">CGMCC 1.15290</strain>
    </source>
</reference>
<reference evidence="3" key="2">
    <citation type="submission" date="2020-09" db="EMBL/GenBank/DDBJ databases">
        <authorList>
            <person name="Sun Q."/>
            <person name="Zhou Y."/>
        </authorList>
    </citation>
    <scope>NUCLEOTIDE SEQUENCE</scope>
    <source>
        <strain evidence="3">CGMCC 1.15290</strain>
    </source>
</reference>
<sequence>MKNLKNNDCMKWALLIIMLLPVAAMAQCKTFRIGANGDTLNCIDQQDRKQGKWVIHVEALRGESGFEEEGIFKDGQKEGLWRAYNLNGDLLALENYRWGYKHGTCQYYNISGMYREENWKATNPENPYDTIEVPDLHDPYKVDLKVVKAEGSTVKHGRWQYYEPATGRIMKTENYMLGKLEDPAKKYLTANSASDSAMQVRKKLSDEAKPQEVKDYDKKNSKKKNYKVRDGKVGY</sequence>
<comment type="caution">
    <text evidence="3">The sequence shown here is derived from an EMBL/GenBank/DDBJ whole genome shotgun (WGS) entry which is preliminary data.</text>
</comment>
<dbReference type="SUPFAM" id="SSF82185">
    <property type="entry name" value="Histone H3 K4-specific methyltransferase SET7/9 N-terminal domain"/>
    <property type="match status" value="1"/>
</dbReference>
<feature type="signal peptide" evidence="2">
    <location>
        <begin position="1"/>
        <end position="26"/>
    </location>
</feature>
<keyword evidence="4" id="KW-1185">Reference proteome</keyword>
<dbReference type="AlphaFoldDB" id="A0A917IPP1"/>
<feature type="chain" id="PRO_5036711095" description="MORN repeat variant" evidence="2">
    <location>
        <begin position="27"/>
        <end position="235"/>
    </location>
</feature>
<evidence type="ECO:0000256" key="1">
    <source>
        <dbReference type="SAM" id="MobiDB-lite"/>
    </source>
</evidence>
<dbReference type="Proteomes" id="UP000627292">
    <property type="component" value="Unassembled WGS sequence"/>
</dbReference>
<evidence type="ECO:0000313" key="4">
    <source>
        <dbReference type="Proteomes" id="UP000627292"/>
    </source>
</evidence>